<dbReference type="GO" id="GO:0010468">
    <property type="term" value="P:regulation of gene expression"/>
    <property type="evidence" value="ECO:0007669"/>
    <property type="project" value="UniProtKB-ARBA"/>
</dbReference>
<dbReference type="OrthoDB" id="20886at2759"/>
<dbReference type="GO" id="GO:0005654">
    <property type="term" value="C:nucleoplasm"/>
    <property type="evidence" value="ECO:0007669"/>
    <property type="project" value="UniProtKB-ARBA"/>
</dbReference>
<dbReference type="Proteomes" id="UP000267821">
    <property type="component" value="Unassembled WGS sequence"/>
</dbReference>
<feature type="compositionally biased region" description="Low complexity" evidence="6">
    <location>
        <begin position="549"/>
        <end position="564"/>
    </location>
</feature>
<keyword evidence="3" id="KW-0805">Transcription regulation</keyword>
<evidence type="ECO:0000256" key="3">
    <source>
        <dbReference type="ARBA" id="ARBA00023015"/>
    </source>
</evidence>
<gene>
    <name evidence="7" type="ORF">L211DRAFT_848575</name>
</gene>
<sequence>MRSVPKRGRRSRPSSLALEEQQEAPLPLKRTRSAHSSPAVAQPTRPTQSYQVRRQDHNPRPQSSNSGGHSSRNSHTNDTSNHKEPSPIPEVPFDDDLVPQMPPDSKVATATRVETVKRRGSRDSKRPAAPAPLPKLPDLIDDPHVSDMSSLSELDSEAETERLEDSPRKGGPRPVYSYLQPPIKPIPPKVPMEPKQNKSPDVDMTLDEGESQPAKKRKRENNDVAQKDVKVEEKTSRPVTPLASKILAPLDKSKRSKTADPIQEKQGAMEGIEAAALTVIVNGDENLTQEDHPEPEPDAAPENFAETDERKDPPQQDVDPEADEDTAEGAEVSREDEEDAERLQKRKAAADALTQIELEFAKLRDKLYEERISDIDEEIRLVNEGTHPELVTMMEAVNKRRDDKIRLYNTQLRYALHSQHTTMTATRSQLHSQYAQHVREIRERYLDRVSEGLYQIQRERRATDMLVQDYTYRISEDRATRMRERQAYNMEVQILSGIAKYIGFPAAPEVKGVAANEMQQDLEAMGSQGYRCEEQNRTAVTTTKHFANTPSSPSSQSPTFTSSPHVSPRTASVAEMPSRINANSKSSYAYVTGHFTGSLPRLWTHKNGTGSTFSPELTSSINDPCQQVTIASIPTTITAASAYTPVTAPAPTFASRIWPS</sequence>
<keyword evidence="2" id="KW-0678">Repressor</keyword>
<evidence type="ECO:0008006" key="9">
    <source>
        <dbReference type="Google" id="ProtNLM"/>
    </source>
</evidence>
<evidence type="ECO:0000313" key="7">
    <source>
        <dbReference type="EMBL" id="RPB24744.1"/>
    </source>
</evidence>
<evidence type="ECO:0000313" key="8">
    <source>
        <dbReference type="Proteomes" id="UP000267821"/>
    </source>
</evidence>
<evidence type="ECO:0000256" key="4">
    <source>
        <dbReference type="ARBA" id="ARBA00023163"/>
    </source>
</evidence>
<dbReference type="InterPro" id="IPR013907">
    <property type="entry name" value="Sds3"/>
</dbReference>
<keyword evidence="8" id="KW-1185">Reference proteome</keyword>
<dbReference type="InParanoid" id="A0A3N4LPC4"/>
<name>A0A3N4LPC4_9PEZI</name>
<dbReference type="Pfam" id="PF08598">
    <property type="entry name" value="Sds3"/>
    <property type="match status" value="1"/>
</dbReference>
<keyword evidence="5" id="KW-0539">Nucleus</keyword>
<feature type="compositionally biased region" description="Low complexity" evidence="6">
    <location>
        <begin position="63"/>
        <end position="74"/>
    </location>
</feature>
<keyword evidence="4" id="KW-0804">Transcription</keyword>
<feature type="compositionally biased region" description="Pro residues" evidence="6">
    <location>
        <begin position="182"/>
        <end position="191"/>
    </location>
</feature>
<dbReference type="SMART" id="SM01401">
    <property type="entry name" value="Sds3"/>
    <property type="match status" value="1"/>
</dbReference>
<accession>A0A3N4LPC4</accession>
<feature type="compositionally biased region" description="Basic residues" evidence="6">
    <location>
        <begin position="1"/>
        <end position="12"/>
    </location>
</feature>
<feature type="compositionally biased region" description="Basic and acidic residues" evidence="6">
    <location>
        <begin position="159"/>
        <end position="168"/>
    </location>
</feature>
<feature type="compositionally biased region" description="Acidic residues" evidence="6">
    <location>
        <begin position="318"/>
        <end position="340"/>
    </location>
</feature>
<dbReference type="AlphaFoldDB" id="A0A3N4LPC4"/>
<feature type="region of interest" description="Disordered" evidence="6">
    <location>
        <begin position="545"/>
        <end position="577"/>
    </location>
</feature>
<evidence type="ECO:0000256" key="6">
    <source>
        <dbReference type="SAM" id="MobiDB-lite"/>
    </source>
</evidence>
<dbReference type="PANTHER" id="PTHR21964">
    <property type="entry name" value="BREAST CANCER METASTASIS-SUPPRESSOR 1"/>
    <property type="match status" value="1"/>
</dbReference>
<evidence type="ECO:0000256" key="5">
    <source>
        <dbReference type="ARBA" id="ARBA00023242"/>
    </source>
</evidence>
<dbReference type="STRING" id="1051890.A0A3N4LPC4"/>
<comment type="subcellular location">
    <subcellularLocation>
        <location evidence="1">Nucleus</location>
    </subcellularLocation>
</comment>
<protein>
    <recommendedName>
        <fullName evidence="9">Transcriptional regulatory protein DEP1</fullName>
    </recommendedName>
</protein>
<organism evidence="7 8">
    <name type="scientific">Terfezia boudieri ATCC MYA-4762</name>
    <dbReference type="NCBI Taxonomy" id="1051890"/>
    <lineage>
        <taxon>Eukaryota</taxon>
        <taxon>Fungi</taxon>
        <taxon>Dikarya</taxon>
        <taxon>Ascomycota</taxon>
        <taxon>Pezizomycotina</taxon>
        <taxon>Pezizomycetes</taxon>
        <taxon>Pezizales</taxon>
        <taxon>Pezizaceae</taxon>
        <taxon>Terfezia</taxon>
    </lineage>
</organism>
<dbReference type="Gene3D" id="1.20.5.1500">
    <property type="match status" value="1"/>
</dbReference>
<proteinExistence type="predicted"/>
<evidence type="ECO:0000256" key="2">
    <source>
        <dbReference type="ARBA" id="ARBA00022491"/>
    </source>
</evidence>
<feature type="compositionally biased region" description="Basic and acidic residues" evidence="6">
    <location>
        <begin position="220"/>
        <end position="236"/>
    </location>
</feature>
<dbReference type="EMBL" id="ML121540">
    <property type="protein sequence ID" value="RPB24744.1"/>
    <property type="molecule type" value="Genomic_DNA"/>
</dbReference>
<reference evidence="7 8" key="1">
    <citation type="journal article" date="2018" name="Nat. Ecol. Evol.">
        <title>Pezizomycetes genomes reveal the molecular basis of ectomycorrhizal truffle lifestyle.</title>
        <authorList>
            <person name="Murat C."/>
            <person name="Payen T."/>
            <person name="Noel B."/>
            <person name="Kuo A."/>
            <person name="Morin E."/>
            <person name="Chen J."/>
            <person name="Kohler A."/>
            <person name="Krizsan K."/>
            <person name="Balestrini R."/>
            <person name="Da Silva C."/>
            <person name="Montanini B."/>
            <person name="Hainaut M."/>
            <person name="Levati E."/>
            <person name="Barry K.W."/>
            <person name="Belfiori B."/>
            <person name="Cichocki N."/>
            <person name="Clum A."/>
            <person name="Dockter R.B."/>
            <person name="Fauchery L."/>
            <person name="Guy J."/>
            <person name="Iotti M."/>
            <person name="Le Tacon F."/>
            <person name="Lindquist E.A."/>
            <person name="Lipzen A."/>
            <person name="Malagnac F."/>
            <person name="Mello A."/>
            <person name="Molinier V."/>
            <person name="Miyauchi S."/>
            <person name="Poulain J."/>
            <person name="Riccioni C."/>
            <person name="Rubini A."/>
            <person name="Sitrit Y."/>
            <person name="Splivallo R."/>
            <person name="Traeger S."/>
            <person name="Wang M."/>
            <person name="Zifcakova L."/>
            <person name="Wipf D."/>
            <person name="Zambonelli A."/>
            <person name="Paolocci F."/>
            <person name="Nowrousian M."/>
            <person name="Ottonello S."/>
            <person name="Baldrian P."/>
            <person name="Spatafora J.W."/>
            <person name="Henrissat B."/>
            <person name="Nagy L.G."/>
            <person name="Aury J.M."/>
            <person name="Wincker P."/>
            <person name="Grigoriev I.V."/>
            <person name="Bonfante P."/>
            <person name="Martin F.M."/>
        </authorList>
    </citation>
    <scope>NUCLEOTIDE SEQUENCE [LARGE SCALE GENOMIC DNA]</scope>
    <source>
        <strain evidence="7 8">ATCC MYA-4762</strain>
    </source>
</reference>
<feature type="region of interest" description="Disordered" evidence="6">
    <location>
        <begin position="1"/>
        <end position="346"/>
    </location>
</feature>
<evidence type="ECO:0000256" key="1">
    <source>
        <dbReference type="ARBA" id="ARBA00004123"/>
    </source>
</evidence>
<feature type="compositionally biased region" description="Basic and acidic residues" evidence="6">
    <location>
        <begin position="114"/>
        <end position="126"/>
    </location>
</feature>